<feature type="domain" description="Glycosyl transferase family 1" evidence="1">
    <location>
        <begin position="220"/>
        <end position="375"/>
    </location>
</feature>
<accession>A0ABR8ETP0</accession>
<dbReference type="PANTHER" id="PTHR12526:SF622">
    <property type="entry name" value="GLYCOSYLTRANSFERASE (GROUP I)"/>
    <property type="match status" value="1"/>
</dbReference>
<protein>
    <submittedName>
        <fullName evidence="2">Glycosyltransferase family 4 protein</fullName>
    </submittedName>
</protein>
<proteinExistence type="predicted"/>
<dbReference type="RefSeq" id="WP_190892208.1">
    <property type="nucleotide sequence ID" value="NZ_JACJTE010000009.1"/>
</dbReference>
<dbReference type="InterPro" id="IPR001296">
    <property type="entry name" value="Glyco_trans_1"/>
</dbReference>
<name>A0ABR8ETP0_NOSLI</name>
<comment type="caution">
    <text evidence="2">The sequence shown here is derived from an EMBL/GenBank/DDBJ whole genome shotgun (WGS) entry which is preliminary data.</text>
</comment>
<evidence type="ECO:0000259" key="1">
    <source>
        <dbReference type="Pfam" id="PF00534"/>
    </source>
</evidence>
<dbReference type="PANTHER" id="PTHR12526">
    <property type="entry name" value="GLYCOSYLTRANSFERASE"/>
    <property type="match status" value="1"/>
</dbReference>
<dbReference type="Pfam" id="PF00534">
    <property type="entry name" value="Glycos_transf_1"/>
    <property type="match status" value="1"/>
</dbReference>
<reference evidence="2 3" key="1">
    <citation type="journal article" date="2020" name="ISME J.">
        <title>Comparative genomics reveals insights into cyanobacterial evolution and habitat adaptation.</title>
        <authorList>
            <person name="Chen M.Y."/>
            <person name="Teng W.K."/>
            <person name="Zhao L."/>
            <person name="Hu C.X."/>
            <person name="Zhou Y.K."/>
            <person name="Han B.P."/>
            <person name="Song L.R."/>
            <person name="Shu W.S."/>
        </authorList>
    </citation>
    <scope>NUCLEOTIDE SEQUENCE [LARGE SCALE GENOMIC DNA]</scope>
    <source>
        <strain evidence="2 3">FACHB-391</strain>
    </source>
</reference>
<evidence type="ECO:0000313" key="3">
    <source>
        <dbReference type="Proteomes" id="UP000604661"/>
    </source>
</evidence>
<dbReference type="CDD" id="cd03794">
    <property type="entry name" value="GT4_WbuB-like"/>
    <property type="match status" value="1"/>
</dbReference>
<dbReference type="Gene3D" id="3.40.50.2000">
    <property type="entry name" value="Glycogen Phosphorylase B"/>
    <property type="match status" value="2"/>
</dbReference>
<sequence>MHIVIVNPFDSLPWESKRRHRYTMLVDELIIRGHRLSWIVADFDHSTKQYRSQIITDERQCLKVIFVHVPPYYKNVSLQRILSHRIYANGVSQALKSLHASEPVDVVIASIPPIESSRVAMEFCAATHAVGIVDMQDAWTKAITSVFPHSIRNFLSDTLLHSLKQNVKMAADIAEGLVAVSPEYLDYLLNFRKCQIQAGSLVLPLGFDSNFIQMSEVKQKNLEMPLTVSYIGNFSHFYDLETVIKAAEICADQPIKFTLIGDGPTYDKVKQLAETLGVKNVNFKGRLNFEVALPILRQSDVGLVPFTSDWPSNFPNKVFDYLSLGIPVISSIKGNFQKILKEYKFGLQYEAGNPKSLADALLQSNTNRKLLHEMGTVGLEYAKNNMDGNTIYQQYANFVENLANPYSVVGKAG</sequence>
<dbReference type="Proteomes" id="UP000604661">
    <property type="component" value="Unassembled WGS sequence"/>
</dbReference>
<evidence type="ECO:0000313" key="2">
    <source>
        <dbReference type="EMBL" id="MBD2561237.1"/>
    </source>
</evidence>
<gene>
    <name evidence="2" type="ORF">H6G95_11530</name>
</gene>
<keyword evidence="3" id="KW-1185">Reference proteome</keyword>
<organism evidence="2 3">
    <name type="scientific">Nostoc linckia FACHB-391</name>
    <dbReference type="NCBI Taxonomy" id="2692906"/>
    <lineage>
        <taxon>Bacteria</taxon>
        <taxon>Bacillati</taxon>
        <taxon>Cyanobacteriota</taxon>
        <taxon>Cyanophyceae</taxon>
        <taxon>Nostocales</taxon>
        <taxon>Nostocaceae</taxon>
        <taxon>Nostoc</taxon>
    </lineage>
</organism>
<dbReference type="SUPFAM" id="SSF53756">
    <property type="entry name" value="UDP-Glycosyltransferase/glycogen phosphorylase"/>
    <property type="match status" value="1"/>
</dbReference>
<dbReference type="EMBL" id="JACJTE010000009">
    <property type="protein sequence ID" value="MBD2561237.1"/>
    <property type="molecule type" value="Genomic_DNA"/>
</dbReference>